<dbReference type="KEGG" id="egu:105060861"/>
<feature type="domain" description="Alpha/beta hydrolase fold-3" evidence="1">
    <location>
        <begin position="78"/>
        <end position="298"/>
    </location>
</feature>
<dbReference type="InterPro" id="IPR029058">
    <property type="entry name" value="AB_hydrolase_fold"/>
</dbReference>
<dbReference type="InParanoid" id="A0A6I9SH42"/>
<dbReference type="RefSeq" id="XP_010943013.1">
    <property type="nucleotide sequence ID" value="XM_010944711.3"/>
</dbReference>
<dbReference type="InterPro" id="IPR050466">
    <property type="entry name" value="Carboxylest/Gibb_receptor"/>
</dbReference>
<dbReference type="AlphaFoldDB" id="A0A6I9SH42"/>
<dbReference type="PANTHER" id="PTHR23024:SF458">
    <property type="entry name" value="ALPHA_BETA HYDROLASE FOLD-3 DOMAIN-CONTAINING PROTEIN"/>
    <property type="match status" value="1"/>
</dbReference>
<dbReference type="OrthoDB" id="408631at2759"/>
<proteinExistence type="predicted"/>
<dbReference type="SUPFAM" id="SSF53474">
    <property type="entry name" value="alpha/beta-Hydrolases"/>
    <property type="match status" value="1"/>
</dbReference>
<sequence>MDPDAEIQFEFPNLIRQYKSGRIERFAFYVTNKIPAAADPETGVTSKDVVIDPETGVSVRLFLPKLGDTAPKKLPIYVYFHGGGFVMGSAFDPPSHHYLTHLVAKANVIAVSVDYRLAPEHPLPIAYEDSWAALKWVMSHAAGGGAESWLAEHGDFGAIFLDGCSAGGNIAHHMALRAGAAELGPGVRVRGLVLVHPYFLRREPYPSELVDKGLKEKIDGLWLLVCPGTVGMDDPLVNPLAEAAPSLKGLGCEKVLVCAAEKDGLKDSGRAYYEGVRRSGWGGELEWFESEGEGHAFHFMKMSCEKALELMERTVKFINGS</sequence>
<dbReference type="GeneID" id="105060861"/>
<name>A0A6I9SH42_ELAGV</name>
<dbReference type="Gene3D" id="3.40.50.1820">
    <property type="entry name" value="alpha/beta hydrolase"/>
    <property type="match status" value="1"/>
</dbReference>
<keyword evidence="2" id="KW-1185">Reference proteome</keyword>
<evidence type="ECO:0000313" key="2">
    <source>
        <dbReference type="Proteomes" id="UP000504607"/>
    </source>
</evidence>
<gene>
    <name evidence="3" type="primary">LOC105060861</name>
</gene>
<evidence type="ECO:0000313" key="3">
    <source>
        <dbReference type="RefSeq" id="XP_010943013.1"/>
    </source>
</evidence>
<dbReference type="FunCoup" id="A0A6I9SH42">
    <property type="interactions" value="74"/>
</dbReference>
<accession>A0A6I9SH42</accession>
<organism evidence="2 3">
    <name type="scientific">Elaeis guineensis var. tenera</name>
    <name type="common">Oil palm</name>
    <dbReference type="NCBI Taxonomy" id="51953"/>
    <lineage>
        <taxon>Eukaryota</taxon>
        <taxon>Viridiplantae</taxon>
        <taxon>Streptophyta</taxon>
        <taxon>Embryophyta</taxon>
        <taxon>Tracheophyta</taxon>
        <taxon>Spermatophyta</taxon>
        <taxon>Magnoliopsida</taxon>
        <taxon>Liliopsida</taxon>
        <taxon>Arecaceae</taxon>
        <taxon>Arecoideae</taxon>
        <taxon>Cocoseae</taxon>
        <taxon>Elaeidinae</taxon>
        <taxon>Elaeis</taxon>
    </lineage>
</organism>
<dbReference type="GO" id="GO:0016787">
    <property type="term" value="F:hydrolase activity"/>
    <property type="evidence" value="ECO:0007669"/>
    <property type="project" value="InterPro"/>
</dbReference>
<dbReference type="PANTHER" id="PTHR23024">
    <property type="entry name" value="ARYLACETAMIDE DEACETYLASE"/>
    <property type="match status" value="1"/>
</dbReference>
<dbReference type="InterPro" id="IPR013094">
    <property type="entry name" value="AB_hydrolase_3"/>
</dbReference>
<dbReference type="Proteomes" id="UP000504607">
    <property type="component" value="Unplaced"/>
</dbReference>
<protein>
    <submittedName>
        <fullName evidence="3">Probable carboxylesterase 12</fullName>
    </submittedName>
</protein>
<evidence type="ECO:0000259" key="1">
    <source>
        <dbReference type="Pfam" id="PF07859"/>
    </source>
</evidence>
<reference evidence="3" key="1">
    <citation type="submission" date="2025-08" db="UniProtKB">
        <authorList>
            <consortium name="RefSeq"/>
        </authorList>
    </citation>
    <scope>IDENTIFICATION</scope>
</reference>
<dbReference type="Pfam" id="PF07859">
    <property type="entry name" value="Abhydrolase_3"/>
    <property type="match status" value="1"/>
</dbReference>